<name>A0A8X6NG40_NEPPI</name>
<dbReference type="GO" id="GO:0005739">
    <property type="term" value="C:mitochondrion"/>
    <property type="evidence" value="ECO:0007669"/>
    <property type="project" value="InterPro"/>
</dbReference>
<dbReference type="InterPro" id="IPR034595">
    <property type="entry name" value="NDUFAF8"/>
</dbReference>
<dbReference type="Proteomes" id="UP000887013">
    <property type="component" value="Unassembled WGS sequence"/>
</dbReference>
<keyword evidence="2" id="KW-1185">Reference proteome</keyword>
<comment type="caution">
    <text evidence="1">The sequence shown here is derived from an EMBL/GenBank/DDBJ whole genome shotgun (WGS) entry which is preliminary data.</text>
</comment>
<dbReference type="PANTHER" id="PTHR34561:SF1">
    <property type="entry name" value="NADH DEHYDROGENASE [UBIQUINONE] 1 ALPHA SUBCOMPLEX ASSEMBLY FACTOR 8"/>
    <property type="match status" value="1"/>
</dbReference>
<protein>
    <submittedName>
        <fullName evidence="1">Uncharacterized protein</fullName>
    </submittedName>
</protein>
<gene>
    <name evidence="1" type="primary">NCL1_52697</name>
    <name evidence="1" type="ORF">NPIL_487971</name>
</gene>
<dbReference type="AlphaFoldDB" id="A0A8X6NG40"/>
<accession>A0A8X6NG40</accession>
<dbReference type="EMBL" id="BMAW01103952">
    <property type="protein sequence ID" value="GFT11679.1"/>
    <property type="molecule type" value="Genomic_DNA"/>
</dbReference>
<sequence length="71" mass="8099">MSSIKNPRLRLYPQALASCATEAAAYASCVSCKDDIKKNDCNSEFQKLKTCFQKNVNIHNSYFLFLVYHCN</sequence>
<dbReference type="GO" id="GO:0032981">
    <property type="term" value="P:mitochondrial respiratory chain complex I assembly"/>
    <property type="evidence" value="ECO:0007669"/>
    <property type="project" value="InterPro"/>
</dbReference>
<dbReference type="PANTHER" id="PTHR34561">
    <property type="entry name" value="NADH DEHYDROGENASE [UBIQUINONE] 1 ALPHA SUBCOMPLEX ASSEMBLY FACTOR 8"/>
    <property type="match status" value="1"/>
</dbReference>
<evidence type="ECO:0000313" key="1">
    <source>
        <dbReference type="EMBL" id="GFT11679.1"/>
    </source>
</evidence>
<reference evidence="1" key="1">
    <citation type="submission" date="2020-08" db="EMBL/GenBank/DDBJ databases">
        <title>Multicomponent nature underlies the extraordinary mechanical properties of spider dragline silk.</title>
        <authorList>
            <person name="Kono N."/>
            <person name="Nakamura H."/>
            <person name="Mori M."/>
            <person name="Yoshida Y."/>
            <person name="Ohtoshi R."/>
            <person name="Malay A.D."/>
            <person name="Moran D.A.P."/>
            <person name="Tomita M."/>
            <person name="Numata K."/>
            <person name="Arakawa K."/>
        </authorList>
    </citation>
    <scope>NUCLEOTIDE SEQUENCE</scope>
</reference>
<dbReference type="OrthoDB" id="3821113at2759"/>
<organism evidence="1 2">
    <name type="scientific">Nephila pilipes</name>
    <name type="common">Giant wood spider</name>
    <name type="synonym">Nephila maculata</name>
    <dbReference type="NCBI Taxonomy" id="299642"/>
    <lineage>
        <taxon>Eukaryota</taxon>
        <taxon>Metazoa</taxon>
        <taxon>Ecdysozoa</taxon>
        <taxon>Arthropoda</taxon>
        <taxon>Chelicerata</taxon>
        <taxon>Arachnida</taxon>
        <taxon>Araneae</taxon>
        <taxon>Araneomorphae</taxon>
        <taxon>Entelegynae</taxon>
        <taxon>Araneoidea</taxon>
        <taxon>Nephilidae</taxon>
        <taxon>Nephila</taxon>
    </lineage>
</organism>
<proteinExistence type="predicted"/>
<evidence type="ECO:0000313" key="2">
    <source>
        <dbReference type="Proteomes" id="UP000887013"/>
    </source>
</evidence>